<accession>A0AAX6GXB3</accession>
<keyword evidence="1" id="KW-0472">Membrane</keyword>
<keyword evidence="1" id="KW-0812">Transmembrane</keyword>
<sequence length="150" mass="16631">MGFDCTPLQPRSSAGDTGMSLSGWPLSFLNVMLSVTGAQVGTIPDPITARAHATKGLFSIHVHFSMVRLPYCVLSLSLIVVYFIFSIIWHVDVSCYVPLRTWLSRQVCALMISAGALAKAMTCVLFIEMLLLDRHLLALLNFFPCIFRSY</sequence>
<dbReference type="Proteomes" id="UP001140949">
    <property type="component" value="Unassembled WGS sequence"/>
</dbReference>
<reference evidence="2" key="2">
    <citation type="submission" date="2023-04" db="EMBL/GenBank/DDBJ databases">
        <authorList>
            <person name="Bruccoleri R.E."/>
            <person name="Oakeley E.J."/>
            <person name="Faust A.-M."/>
            <person name="Dessus-Babus S."/>
            <person name="Altorfer M."/>
            <person name="Burckhardt D."/>
            <person name="Oertli M."/>
            <person name="Naumann U."/>
            <person name="Petersen F."/>
            <person name="Wong J."/>
        </authorList>
    </citation>
    <scope>NUCLEOTIDE SEQUENCE</scope>
    <source>
        <strain evidence="2">GSM-AAB239-AS_SAM_17_03QT</strain>
        <tissue evidence="2">Leaf</tissue>
    </source>
</reference>
<gene>
    <name evidence="2" type="ORF">M6B38_342370</name>
</gene>
<proteinExistence type="predicted"/>
<comment type="caution">
    <text evidence="2">The sequence shown here is derived from an EMBL/GenBank/DDBJ whole genome shotgun (WGS) entry which is preliminary data.</text>
</comment>
<reference evidence="2" key="1">
    <citation type="journal article" date="2023" name="GigaByte">
        <title>Genome assembly of the bearded iris, Iris pallida Lam.</title>
        <authorList>
            <person name="Bruccoleri R.E."/>
            <person name="Oakeley E.J."/>
            <person name="Faust A.M.E."/>
            <person name="Altorfer M."/>
            <person name="Dessus-Babus S."/>
            <person name="Burckhardt D."/>
            <person name="Oertli M."/>
            <person name="Naumann U."/>
            <person name="Petersen F."/>
            <person name="Wong J."/>
        </authorList>
    </citation>
    <scope>NUCLEOTIDE SEQUENCE</scope>
    <source>
        <strain evidence="2">GSM-AAB239-AS_SAM_17_03QT</strain>
    </source>
</reference>
<name>A0AAX6GXB3_IRIPA</name>
<evidence type="ECO:0000256" key="1">
    <source>
        <dbReference type="SAM" id="Phobius"/>
    </source>
</evidence>
<feature type="transmembrane region" description="Helical" evidence="1">
    <location>
        <begin position="109"/>
        <end position="132"/>
    </location>
</feature>
<organism evidence="2 3">
    <name type="scientific">Iris pallida</name>
    <name type="common">Sweet iris</name>
    <dbReference type="NCBI Taxonomy" id="29817"/>
    <lineage>
        <taxon>Eukaryota</taxon>
        <taxon>Viridiplantae</taxon>
        <taxon>Streptophyta</taxon>
        <taxon>Embryophyta</taxon>
        <taxon>Tracheophyta</taxon>
        <taxon>Spermatophyta</taxon>
        <taxon>Magnoliopsida</taxon>
        <taxon>Liliopsida</taxon>
        <taxon>Asparagales</taxon>
        <taxon>Iridaceae</taxon>
        <taxon>Iridoideae</taxon>
        <taxon>Irideae</taxon>
        <taxon>Iris</taxon>
    </lineage>
</organism>
<dbReference type="AlphaFoldDB" id="A0AAX6GXB3"/>
<protein>
    <submittedName>
        <fullName evidence="2">Uncharacterized protein</fullName>
    </submittedName>
</protein>
<feature type="transmembrane region" description="Helical" evidence="1">
    <location>
        <begin position="69"/>
        <end position="89"/>
    </location>
</feature>
<evidence type="ECO:0000313" key="2">
    <source>
        <dbReference type="EMBL" id="KAJ6832935.1"/>
    </source>
</evidence>
<keyword evidence="3" id="KW-1185">Reference proteome</keyword>
<dbReference type="EMBL" id="JANAVB010015600">
    <property type="protein sequence ID" value="KAJ6832935.1"/>
    <property type="molecule type" value="Genomic_DNA"/>
</dbReference>
<evidence type="ECO:0000313" key="3">
    <source>
        <dbReference type="Proteomes" id="UP001140949"/>
    </source>
</evidence>
<keyword evidence="1" id="KW-1133">Transmembrane helix</keyword>